<keyword evidence="1 5" id="KW-0649">Protein kinase inhibitor</keyword>
<dbReference type="RefSeq" id="XP_008780172.1">
    <property type="nucleotide sequence ID" value="XM_008781950.1"/>
</dbReference>
<gene>
    <name evidence="5" type="primary">LOC103699962</name>
</gene>
<dbReference type="AlphaFoldDB" id="A0A8B7BL73"/>
<evidence type="ECO:0000256" key="1">
    <source>
        <dbReference type="ARBA" id="ARBA00023013"/>
    </source>
</evidence>
<protein>
    <submittedName>
        <fullName evidence="5">Cyclin-dependent protein kinase inhibitor SMR1-like</fullName>
    </submittedName>
</protein>
<feature type="region of interest" description="Disordered" evidence="3">
    <location>
        <begin position="97"/>
        <end position="119"/>
    </location>
</feature>
<keyword evidence="2" id="KW-0131">Cell cycle</keyword>
<proteinExistence type="predicted"/>
<dbReference type="GO" id="GO:0032875">
    <property type="term" value="P:regulation of DNA endoreduplication"/>
    <property type="evidence" value="ECO:0007669"/>
    <property type="project" value="InterPro"/>
</dbReference>
<dbReference type="GeneID" id="103699962"/>
<evidence type="ECO:0000313" key="4">
    <source>
        <dbReference type="Proteomes" id="UP000228380"/>
    </source>
</evidence>
<evidence type="ECO:0000313" key="5">
    <source>
        <dbReference type="RefSeq" id="XP_008780172.1"/>
    </source>
</evidence>
<reference evidence="4" key="1">
    <citation type="journal article" date="2019" name="Nat. Commun.">
        <title>Genome-wide association mapping of date palm fruit traits.</title>
        <authorList>
            <person name="Hazzouri K.M."/>
            <person name="Gros-Balthazard M."/>
            <person name="Flowers J.M."/>
            <person name="Copetti D."/>
            <person name="Lemansour A."/>
            <person name="Lebrun M."/>
            <person name="Masmoudi K."/>
            <person name="Ferrand S."/>
            <person name="Dhar M.I."/>
            <person name="Fresquez Z.A."/>
            <person name="Rosas U."/>
            <person name="Zhang J."/>
            <person name="Talag J."/>
            <person name="Lee S."/>
            <person name="Kudrna D."/>
            <person name="Powell R.F."/>
            <person name="Leitch I.J."/>
            <person name="Krueger R.R."/>
            <person name="Wing R.A."/>
            <person name="Amiri K.M.A."/>
            <person name="Purugganan M.D."/>
        </authorList>
    </citation>
    <scope>NUCLEOTIDE SEQUENCE [LARGE SCALE GENOMIC DNA]</scope>
    <source>
        <strain evidence="4">cv. Khalas</strain>
    </source>
</reference>
<dbReference type="PANTHER" id="PTHR33142:SF89">
    <property type="entry name" value="CYCLIN-DEPENDENT PROTEIN KINASE INHIBITOR SMR2"/>
    <property type="match status" value="1"/>
</dbReference>
<feature type="region of interest" description="Disordered" evidence="3">
    <location>
        <begin position="29"/>
        <end position="65"/>
    </location>
</feature>
<dbReference type="KEGG" id="pda:103699962"/>
<sequence>MSASSELTGVTPEFILRPVLRVQTAEDCGENPSLLEEDDECRTPTSKESKLPSTPRSCPPAPRKPRRVVSCKRRLVEEVEVIMVGAEELERLFRRRDEPNVIGSGRPAKKRRCRRPDDK</sequence>
<dbReference type="InterPro" id="IPR040389">
    <property type="entry name" value="SMR"/>
</dbReference>
<dbReference type="GO" id="GO:0004860">
    <property type="term" value="F:protein kinase inhibitor activity"/>
    <property type="evidence" value="ECO:0007669"/>
    <property type="project" value="UniProtKB-KW"/>
</dbReference>
<dbReference type="Proteomes" id="UP000228380">
    <property type="component" value="Chromosome 18"/>
</dbReference>
<organism evidence="4 5">
    <name type="scientific">Phoenix dactylifera</name>
    <name type="common">Date palm</name>
    <dbReference type="NCBI Taxonomy" id="42345"/>
    <lineage>
        <taxon>Eukaryota</taxon>
        <taxon>Viridiplantae</taxon>
        <taxon>Streptophyta</taxon>
        <taxon>Embryophyta</taxon>
        <taxon>Tracheophyta</taxon>
        <taxon>Spermatophyta</taxon>
        <taxon>Magnoliopsida</taxon>
        <taxon>Liliopsida</taxon>
        <taxon>Arecaceae</taxon>
        <taxon>Coryphoideae</taxon>
        <taxon>Phoeniceae</taxon>
        <taxon>Phoenix</taxon>
    </lineage>
</organism>
<reference evidence="5" key="2">
    <citation type="submission" date="2025-08" db="UniProtKB">
        <authorList>
            <consortium name="RefSeq"/>
        </authorList>
    </citation>
    <scope>IDENTIFICATION</scope>
    <source>
        <tissue evidence="5">Young leaves</tissue>
    </source>
</reference>
<dbReference type="OrthoDB" id="771702at2759"/>
<dbReference type="PANTHER" id="PTHR33142">
    <property type="entry name" value="CYCLIN-DEPENDENT PROTEIN KINASE INHIBITOR SMR13"/>
    <property type="match status" value="1"/>
</dbReference>
<feature type="compositionally biased region" description="Basic and acidic residues" evidence="3">
    <location>
        <begin position="41"/>
        <end position="50"/>
    </location>
</feature>
<keyword evidence="4" id="KW-1185">Reference proteome</keyword>
<feature type="compositionally biased region" description="Basic residues" evidence="3">
    <location>
        <begin position="107"/>
        <end position="119"/>
    </location>
</feature>
<evidence type="ECO:0000256" key="3">
    <source>
        <dbReference type="SAM" id="MobiDB-lite"/>
    </source>
</evidence>
<evidence type="ECO:0000256" key="2">
    <source>
        <dbReference type="ARBA" id="ARBA00023306"/>
    </source>
</evidence>
<name>A0A8B7BL73_PHODC</name>
<accession>A0A8B7BL73</accession>